<gene>
    <name evidence="2" type="ORF">SGN30_32835</name>
</gene>
<reference evidence="2" key="1">
    <citation type="submission" date="2023-11" db="EMBL/GenBank/DDBJ databases">
        <title>Identification and selenium tolerance of Delftia acidovorans R3-25.</title>
        <authorList>
            <person name="Zhang S."/>
            <person name="Liu Y."/>
            <person name="Guo Y."/>
        </authorList>
    </citation>
    <scope>NUCLEOTIDE SEQUENCE</scope>
    <source>
        <strain evidence="2">R3-25</strain>
    </source>
</reference>
<dbReference type="InterPro" id="IPR045351">
    <property type="entry name" value="DUF6531"/>
</dbReference>
<proteinExistence type="predicted"/>
<name>A0AAJ2VE38_DELAC</name>
<comment type="caution">
    <text evidence="2">The sequence shown here is derived from an EMBL/GenBank/DDBJ whole genome shotgun (WGS) entry which is preliminary data.</text>
</comment>
<sequence>MSGQPAARITDSVVKGKIVTGSLTVLIGSQGGLACSVCPDGITVGSPVNPQLGAKVLLGAQDLDFALPSAALPVAWQRQYSSYVNPKHGAACGLLGHGWHLLQELSIRLQEEVTLLLDASGRVITFDQPLVPGGQLHSASEDIWLLRGGSTEPDGGTAPWAANPRWSHVEQALVRNPQAILAVSGDGDTLWGFGPAPGGPVRDCAQSPWRLMAQIDRFGRRQLYHYSDGTTPEAGHSASKDPIPAGRLVSLSDGTGRRYRLLHQRIHGGKDAQGLNGLWGSDDGWRVTGVDLTQDPLHPLSTPIALVRYGYSSAGDLITVHDRAGQLVREFEWDHHRISAHRHASGPWHRYRYESAQPGARVIEHSNQEGLSYRFDYLAQSPGPDGQPRAATRVSDSLDRIETYYFEGAAGLSRLIAHHKADGSRWLQAY</sequence>
<dbReference type="AlphaFoldDB" id="A0AAJ2VE38"/>
<evidence type="ECO:0000259" key="1">
    <source>
        <dbReference type="Pfam" id="PF20148"/>
    </source>
</evidence>
<evidence type="ECO:0000313" key="2">
    <source>
        <dbReference type="EMBL" id="MDX4958232.1"/>
    </source>
</evidence>
<evidence type="ECO:0000313" key="3">
    <source>
        <dbReference type="Proteomes" id="UP001287445"/>
    </source>
</evidence>
<protein>
    <submittedName>
        <fullName evidence="2">DUF6531 domain-containing protein</fullName>
    </submittedName>
</protein>
<dbReference type="Proteomes" id="UP001287445">
    <property type="component" value="Unassembled WGS sequence"/>
</dbReference>
<feature type="domain" description="DUF6531" evidence="1">
    <location>
        <begin position="45"/>
        <end position="126"/>
    </location>
</feature>
<feature type="non-terminal residue" evidence="2">
    <location>
        <position position="430"/>
    </location>
</feature>
<dbReference type="Pfam" id="PF20148">
    <property type="entry name" value="DUF6531"/>
    <property type="match status" value="1"/>
</dbReference>
<accession>A0AAJ2VE38</accession>
<dbReference type="RefSeq" id="WP_319077227.1">
    <property type="nucleotide sequence ID" value="NZ_JAWWMZ010000029.1"/>
</dbReference>
<organism evidence="2 3">
    <name type="scientific">Delftia acidovorans</name>
    <name type="common">Pseudomonas acidovorans</name>
    <name type="synonym">Comamonas acidovorans</name>
    <dbReference type="NCBI Taxonomy" id="80866"/>
    <lineage>
        <taxon>Bacteria</taxon>
        <taxon>Pseudomonadati</taxon>
        <taxon>Pseudomonadota</taxon>
        <taxon>Betaproteobacteria</taxon>
        <taxon>Burkholderiales</taxon>
        <taxon>Comamonadaceae</taxon>
        <taxon>Delftia</taxon>
    </lineage>
</organism>
<dbReference type="EMBL" id="JAWWMZ010000029">
    <property type="protein sequence ID" value="MDX4958232.1"/>
    <property type="molecule type" value="Genomic_DNA"/>
</dbReference>